<proteinExistence type="predicted"/>
<dbReference type="AlphaFoldDB" id="A0A7C4HBR3"/>
<organism evidence="2">
    <name type="scientific">Staphylothermus marinus</name>
    <dbReference type="NCBI Taxonomy" id="2280"/>
    <lineage>
        <taxon>Archaea</taxon>
        <taxon>Thermoproteota</taxon>
        <taxon>Thermoprotei</taxon>
        <taxon>Desulfurococcales</taxon>
        <taxon>Desulfurococcaceae</taxon>
        <taxon>Staphylothermus</taxon>
    </lineage>
</organism>
<dbReference type="SUPFAM" id="SSF53300">
    <property type="entry name" value="vWA-like"/>
    <property type="match status" value="1"/>
</dbReference>
<dbReference type="InterPro" id="IPR036465">
    <property type="entry name" value="vWFA_dom_sf"/>
</dbReference>
<dbReference type="InterPro" id="IPR002881">
    <property type="entry name" value="DUF58"/>
</dbReference>
<accession>A0A7C4HBR3</accession>
<dbReference type="PANTHER" id="PTHR33608">
    <property type="entry name" value="BLL2464 PROTEIN"/>
    <property type="match status" value="1"/>
</dbReference>
<name>A0A7C4HBR3_STAMA</name>
<protein>
    <submittedName>
        <fullName evidence="2">DUF58 domain-containing protein</fullName>
    </submittedName>
</protein>
<dbReference type="EMBL" id="DTBJ01000026">
    <property type="protein sequence ID" value="HGM58670.1"/>
    <property type="molecule type" value="Genomic_DNA"/>
</dbReference>
<dbReference type="PANTHER" id="PTHR33608:SF6">
    <property type="entry name" value="BLL2464 PROTEIN"/>
    <property type="match status" value="1"/>
</dbReference>
<gene>
    <name evidence="2" type="ORF">ENU14_03675</name>
</gene>
<dbReference type="Pfam" id="PF01882">
    <property type="entry name" value="DUF58"/>
    <property type="match status" value="1"/>
</dbReference>
<reference evidence="2" key="1">
    <citation type="journal article" date="2020" name="mSystems">
        <title>Genome- and Community-Level Interaction Insights into Carbon Utilization and Element Cycling Functions of Hydrothermarchaeota in Hydrothermal Sediment.</title>
        <authorList>
            <person name="Zhou Z."/>
            <person name="Liu Y."/>
            <person name="Xu W."/>
            <person name="Pan J."/>
            <person name="Luo Z.H."/>
            <person name="Li M."/>
        </authorList>
    </citation>
    <scope>NUCLEOTIDE SEQUENCE [LARGE SCALE GENOMIC DNA]</scope>
    <source>
        <strain evidence="2">SpSt-642</strain>
    </source>
</reference>
<evidence type="ECO:0000259" key="1">
    <source>
        <dbReference type="Pfam" id="PF01882"/>
    </source>
</evidence>
<feature type="domain" description="DUF58" evidence="1">
    <location>
        <begin position="41"/>
        <end position="231"/>
    </location>
</feature>
<comment type="caution">
    <text evidence="2">The sequence shown here is derived from an EMBL/GenBank/DDBJ whole genome shotgun (WGS) entry which is preliminary data.</text>
</comment>
<sequence>MNKRICEKAVAVSKLARAHFSSLMYGVVPSKVKGPGFEYIDLRDYSIGDDLRYIDWRASARMIKPDGDYRLMVKEFLLERMVNIVIILDYTSSMNYGDKIETSIYCLTGLLSIAHSLGDVVDLVIMKGSKPYLEYALDPLDAINIALNNICSSDPSGDHDLTKLTGLLDKLKNRESVFLITDYCHYPIELDVLLTRLSVLNTGFGAVFITTDFELKPPSVGGYFVFIDTEKPGRVIDMNIRDYYREVSKHIYRVKSILDRKRVDYIEVNGLNQAKIKKLHLLRLYTITRIRRRKT</sequence>
<evidence type="ECO:0000313" key="2">
    <source>
        <dbReference type="EMBL" id="HGM58670.1"/>
    </source>
</evidence>